<gene>
    <name evidence="1" type="ORF">LOK49_LG04G00885</name>
</gene>
<keyword evidence="2" id="KW-1185">Reference proteome</keyword>
<comment type="caution">
    <text evidence="1">The sequence shown here is derived from an EMBL/GenBank/DDBJ whole genome shotgun (WGS) entry which is preliminary data.</text>
</comment>
<name>A0ACC0HZ76_9ERIC</name>
<protein>
    <submittedName>
        <fullName evidence="1">Ribonuclease TUDOR 1</fullName>
    </submittedName>
</protein>
<dbReference type="EMBL" id="CM045759">
    <property type="protein sequence ID" value="KAI8018932.1"/>
    <property type="molecule type" value="Genomic_DNA"/>
</dbReference>
<proteinExistence type="predicted"/>
<evidence type="ECO:0000313" key="2">
    <source>
        <dbReference type="Proteomes" id="UP001060215"/>
    </source>
</evidence>
<sequence>MEIRSLYMRVIGIVYVIFGKSYAFNLWRGKDLRERRCSASRAVVLATALLVSLSLHLETIHEATFTVGNSLGWDFRKVKVVPSGDSLVIMGAGLSASSIGRESLLFLGDKNVALMVVSDGWVKVKEQGQQKGDATPFLAELLRLEEQAKQQGLGRWTMLFSVVIFQLLLLVPFELGLANANGLKLGFHHKTCQSIEAIVKETTAQFISRAPTLAAPLIKMHFHNCFVRVGSAFTLLFNAKVETFLMWWEVHTQLVGYPMP</sequence>
<evidence type="ECO:0000313" key="1">
    <source>
        <dbReference type="EMBL" id="KAI8018932.1"/>
    </source>
</evidence>
<dbReference type="Proteomes" id="UP001060215">
    <property type="component" value="Chromosome 2"/>
</dbReference>
<organism evidence="1 2">
    <name type="scientific">Camellia lanceoleosa</name>
    <dbReference type="NCBI Taxonomy" id="1840588"/>
    <lineage>
        <taxon>Eukaryota</taxon>
        <taxon>Viridiplantae</taxon>
        <taxon>Streptophyta</taxon>
        <taxon>Embryophyta</taxon>
        <taxon>Tracheophyta</taxon>
        <taxon>Spermatophyta</taxon>
        <taxon>Magnoliopsida</taxon>
        <taxon>eudicotyledons</taxon>
        <taxon>Gunneridae</taxon>
        <taxon>Pentapetalae</taxon>
        <taxon>asterids</taxon>
        <taxon>Ericales</taxon>
        <taxon>Theaceae</taxon>
        <taxon>Camellia</taxon>
    </lineage>
</organism>
<reference evidence="1 2" key="1">
    <citation type="journal article" date="2022" name="Plant J.">
        <title>Chromosome-level genome of Camellia lanceoleosa provides a valuable resource for understanding genome evolution and self-incompatibility.</title>
        <authorList>
            <person name="Gong W."/>
            <person name="Xiao S."/>
            <person name="Wang L."/>
            <person name="Liao Z."/>
            <person name="Chang Y."/>
            <person name="Mo W."/>
            <person name="Hu G."/>
            <person name="Li W."/>
            <person name="Zhao G."/>
            <person name="Zhu H."/>
            <person name="Hu X."/>
            <person name="Ji K."/>
            <person name="Xiang X."/>
            <person name="Song Q."/>
            <person name="Yuan D."/>
            <person name="Jin S."/>
            <person name="Zhang L."/>
        </authorList>
    </citation>
    <scope>NUCLEOTIDE SEQUENCE [LARGE SCALE GENOMIC DNA]</scope>
    <source>
        <strain evidence="1">SQ_2022a</strain>
    </source>
</reference>
<accession>A0ACC0HZ76</accession>